<keyword evidence="2 5" id="KW-0812">Transmembrane</keyword>
<feature type="transmembrane region" description="Helical" evidence="5">
    <location>
        <begin position="20"/>
        <end position="44"/>
    </location>
</feature>
<comment type="subcellular location">
    <subcellularLocation>
        <location evidence="1">Membrane</location>
        <topology evidence="1">Multi-pass membrane protein</topology>
    </subcellularLocation>
</comment>
<dbReference type="PANTHER" id="PTHR43471:SF3">
    <property type="entry name" value="ABC TRANSPORTER PERMEASE PROTEIN NATB"/>
    <property type="match status" value="1"/>
</dbReference>
<evidence type="ECO:0000256" key="1">
    <source>
        <dbReference type="ARBA" id="ARBA00004141"/>
    </source>
</evidence>
<dbReference type="GeneID" id="41589878"/>
<keyword evidence="8" id="KW-1185">Reference proteome</keyword>
<evidence type="ECO:0000259" key="6">
    <source>
        <dbReference type="Pfam" id="PF12698"/>
    </source>
</evidence>
<dbReference type="Proteomes" id="UP000193404">
    <property type="component" value="Chromosome"/>
</dbReference>
<dbReference type="KEGG" id="aman:B6F84_03125"/>
<evidence type="ECO:0000256" key="4">
    <source>
        <dbReference type="ARBA" id="ARBA00023136"/>
    </source>
</evidence>
<feature type="transmembrane region" description="Helical" evidence="5">
    <location>
        <begin position="310"/>
        <end position="329"/>
    </location>
</feature>
<dbReference type="OrthoDB" id="37107at2157"/>
<feature type="domain" description="ABC-2 type transporter transmembrane" evidence="6">
    <location>
        <begin position="18"/>
        <end position="379"/>
    </location>
</feature>
<protein>
    <submittedName>
        <fullName evidence="7">Sodium ABC transporter permease</fullName>
    </submittedName>
</protein>
<keyword evidence="4 5" id="KW-0472">Membrane</keyword>
<sequence>MIKNLIKKEWLDIKRDRKLLLGSIILPLILLPLVGIILFAATVYQPPTVDIVNQNVNNTKYVTELSNYIKNNGGITYINSSKPADIQIIFPPQFYENITSLNRTAIVYISYIISSRSEALSLVENGLYQILYNTSLNRIHKIETTANINISPVAIREPLEVELLYKLPSGKAVSQSQDEFSQLARIIAILIFPAATPVIYFVTDSIMGEKERKTLESLLASPISSSSFIFSKLTISLILGLISSIGDLIGLVVFSLFAPLIVGQGFQLSFAFTGLVVLVYLIMILLTASLTILVLVFLGGSSRNVQIINFIITSFGMIASFSSLFINFGDLTFPFSLILGIPFVQLVASLLFYVFGLIQESIFSILVTFVVSILLLLIASRFLDSERLLLK</sequence>
<feature type="transmembrane region" description="Helical" evidence="5">
    <location>
        <begin position="362"/>
        <end position="383"/>
    </location>
</feature>
<evidence type="ECO:0000256" key="3">
    <source>
        <dbReference type="ARBA" id="ARBA00022989"/>
    </source>
</evidence>
<feature type="transmembrane region" description="Helical" evidence="5">
    <location>
        <begin position="270"/>
        <end position="298"/>
    </location>
</feature>
<name>A0A1W6JY30_9CREN</name>
<feature type="transmembrane region" description="Helical" evidence="5">
    <location>
        <begin position="335"/>
        <end position="355"/>
    </location>
</feature>
<feature type="transmembrane region" description="Helical" evidence="5">
    <location>
        <begin position="233"/>
        <end position="258"/>
    </location>
</feature>
<evidence type="ECO:0000313" key="8">
    <source>
        <dbReference type="Proteomes" id="UP000193404"/>
    </source>
</evidence>
<dbReference type="GO" id="GO:0016020">
    <property type="term" value="C:membrane"/>
    <property type="evidence" value="ECO:0007669"/>
    <property type="project" value="UniProtKB-SubCell"/>
</dbReference>
<dbReference type="RefSeq" id="WP_148690878.1">
    <property type="nucleotide sequence ID" value="NZ_CP020477.1"/>
</dbReference>
<accession>A0A1W6JY30</accession>
<dbReference type="Pfam" id="PF12698">
    <property type="entry name" value="ABC2_membrane_3"/>
    <property type="match status" value="1"/>
</dbReference>
<organism evidence="7 8">
    <name type="scientific">Acidianus manzaensis</name>
    <dbReference type="NCBI Taxonomy" id="282676"/>
    <lineage>
        <taxon>Archaea</taxon>
        <taxon>Thermoproteota</taxon>
        <taxon>Thermoprotei</taxon>
        <taxon>Sulfolobales</taxon>
        <taxon>Sulfolobaceae</taxon>
        <taxon>Acidianus</taxon>
    </lineage>
</organism>
<dbReference type="AlphaFoldDB" id="A0A1W6JY30"/>
<dbReference type="STRING" id="282676.B6F84_03125"/>
<proteinExistence type="predicted"/>
<keyword evidence="3 5" id="KW-1133">Transmembrane helix</keyword>
<dbReference type="InterPro" id="IPR013525">
    <property type="entry name" value="ABC2_TM"/>
</dbReference>
<feature type="transmembrane region" description="Helical" evidence="5">
    <location>
        <begin position="183"/>
        <end position="203"/>
    </location>
</feature>
<evidence type="ECO:0000313" key="7">
    <source>
        <dbReference type="EMBL" id="ARM75120.1"/>
    </source>
</evidence>
<dbReference type="EMBL" id="CP020477">
    <property type="protein sequence ID" value="ARM75120.1"/>
    <property type="molecule type" value="Genomic_DNA"/>
</dbReference>
<dbReference type="GO" id="GO:0140359">
    <property type="term" value="F:ABC-type transporter activity"/>
    <property type="evidence" value="ECO:0007669"/>
    <property type="project" value="InterPro"/>
</dbReference>
<evidence type="ECO:0000256" key="2">
    <source>
        <dbReference type="ARBA" id="ARBA00022692"/>
    </source>
</evidence>
<reference evidence="7 8" key="1">
    <citation type="submission" date="2017-03" db="EMBL/GenBank/DDBJ databases">
        <title>Sulfur activation and transportation mechanism of thermophilic Archaea Acidianus manzaensis YN-25.</title>
        <authorList>
            <person name="Ma Y."/>
            <person name="Yang Y."/>
            <person name="Xia J."/>
        </authorList>
    </citation>
    <scope>NUCLEOTIDE SEQUENCE [LARGE SCALE GENOMIC DNA]</scope>
    <source>
        <strain evidence="7 8">YN-25</strain>
    </source>
</reference>
<evidence type="ECO:0000256" key="5">
    <source>
        <dbReference type="SAM" id="Phobius"/>
    </source>
</evidence>
<gene>
    <name evidence="7" type="ORF">B6F84_03125</name>
</gene>
<dbReference type="PANTHER" id="PTHR43471">
    <property type="entry name" value="ABC TRANSPORTER PERMEASE"/>
    <property type="match status" value="1"/>
</dbReference>